<keyword evidence="3" id="KW-1185">Reference proteome</keyword>
<dbReference type="InterPro" id="IPR002925">
    <property type="entry name" value="Dienelactn_hydro"/>
</dbReference>
<dbReference type="Gene3D" id="3.40.50.1820">
    <property type="entry name" value="alpha/beta hydrolase"/>
    <property type="match status" value="1"/>
</dbReference>
<proteinExistence type="predicted"/>
<gene>
    <name evidence="2" type="ORF">SAMN00790413_05791</name>
</gene>
<dbReference type="SUPFAM" id="SSF53474">
    <property type="entry name" value="alpha/beta-Hydrolases"/>
    <property type="match status" value="1"/>
</dbReference>
<sequence length="321" mass="35033">MPLQPDNYTFPLAAEVTRTPMRYKNRYGIELAADLYQRKDFDEAAQYQALVIGPPHGGVKEQGPGVYAQEMAQRGFVALAFDPSYNGESSGEPRHITSPELFAEDFSAGVDFLGTLPYVDREQIGVIGICGSGGFALSAAQVDPRIKAVATTAMYDISGVNRDGWQGSATDDDRRQNLARVAQQRWADVDAGHPALTPTFPADIPAEGPDPITSEFFEYYVADRGHHPRSIGGFTVTSAAAHINFGALQHIGDIAPRPILLITGDQAHSRYFSETIHQQAAGHSELVVVPGARHIDLYDRTEVIPFDRLEGFFSENLKSTP</sequence>
<evidence type="ECO:0000313" key="3">
    <source>
        <dbReference type="Proteomes" id="UP000192582"/>
    </source>
</evidence>
<dbReference type="PANTHER" id="PTHR47751">
    <property type="entry name" value="SUPERFAMILY HYDROLASE, PUTATIVE (AFU_ORTHOLOGUE AFUA_2G16580)-RELATED"/>
    <property type="match status" value="1"/>
</dbReference>
<dbReference type="Proteomes" id="UP000192582">
    <property type="component" value="Unassembled WGS sequence"/>
</dbReference>
<dbReference type="AlphaFoldDB" id="A0A1W1UDH3"/>
<dbReference type="GO" id="GO:0016787">
    <property type="term" value="F:hydrolase activity"/>
    <property type="evidence" value="ECO:0007669"/>
    <property type="project" value="InterPro"/>
</dbReference>
<organism evidence="2 3">
    <name type="scientific">Deinococcus hopiensis KR-140</name>
    <dbReference type="NCBI Taxonomy" id="695939"/>
    <lineage>
        <taxon>Bacteria</taxon>
        <taxon>Thermotogati</taxon>
        <taxon>Deinococcota</taxon>
        <taxon>Deinococci</taxon>
        <taxon>Deinococcales</taxon>
        <taxon>Deinococcaceae</taxon>
        <taxon>Deinococcus</taxon>
    </lineage>
</organism>
<evidence type="ECO:0000313" key="2">
    <source>
        <dbReference type="EMBL" id="SMB79145.1"/>
    </source>
</evidence>
<name>A0A1W1UDH3_9DEIO</name>
<dbReference type="Gene3D" id="1.10.10.800">
    <property type="match status" value="1"/>
</dbReference>
<dbReference type="EMBL" id="FWWU01000003">
    <property type="protein sequence ID" value="SMB79145.1"/>
    <property type="molecule type" value="Genomic_DNA"/>
</dbReference>
<dbReference type="InterPro" id="IPR051411">
    <property type="entry name" value="Polyketide_trans_af380"/>
</dbReference>
<evidence type="ECO:0000259" key="1">
    <source>
        <dbReference type="Pfam" id="PF01738"/>
    </source>
</evidence>
<dbReference type="InterPro" id="IPR029058">
    <property type="entry name" value="AB_hydrolase_fold"/>
</dbReference>
<dbReference type="PANTHER" id="PTHR47751:SF1">
    <property type="entry name" value="SUPERFAMILY HYDROLASE, PUTATIVE (AFU_ORTHOLOGUE AFUA_2G16580)-RELATED"/>
    <property type="match status" value="1"/>
</dbReference>
<protein>
    <recommendedName>
        <fullName evidence="1">Dienelactone hydrolase domain-containing protein</fullName>
    </recommendedName>
</protein>
<dbReference type="RefSeq" id="WP_084045421.1">
    <property type="nucleotide sequence ID" value="NZ_FWWU01000003.1"/>
</dbReference>
<reference evidence="2 3" key="1">
    <citation type="submission" date="2017-04" db="EMBL/GenBank/DDBJ databases">
        <authorList>
            <person name="Afonso C.L."/>
            <person name="Miller P.J."/>
            <person name="Scott M.A."/>
            <person name="Spackman E."/>
            <person name="Goraichik I."/>
            <person name="Dimitrov K.M."/>
            <person name="Suarez D.L."/>
            <person name="Swayne D.E."/>
        </authorList>
    </citation>
    <scope>NUCLEOTIDE SEQUENCE [LARGE SCALE GENOMIC DNA]</scope>
    <source>
        <strain evidence="2 3">KR-140</strain>
    </source>
</reference>
<dbReference type="STRING" id="695939.SAMN00790413_05791"/>
<dbReference type="OrthoDB" id="9805123at2"/>
<feature type="domain" description="Dienelactone hydrolase" evidence="1">
    <location>
        <begin position="44"/>
        <end position="150"/>
    </location>
</feature>
<accession>A0A1W1UDH3</accession>
<dbReference type="Pfam" id="PF01738">
    <property type="entry name" value="DLH"/>
    <property type="match status" value="1"/>
</dbReference>